<proteinExistence type="predicted"/>
<feature type="signal peptide" evidence="3">
    <location>
        <begin position="1"/>
        <end position="22"/>
    </location>
</feature>
<feature type="domain" description="PEGA" evidence="4">
    <location>
        <begin position="141"/>
        <end position="206"/>
    </location>
</feature>
<reference evidence="5 6" key="1">
    <citation type="submission" date="2019-10" db="EMBL/GenBank/DDBJ databases">
        <title>A soil myxobacterium in the family Polyangiaceae.</title>
        <authorList>
            <person name="Li Y."/>
            <person name="Wang J."/>
        </authorList>
    </citation>
    <scope>NUCLEOTIDE SEQUENCE [LARGE SCALE GENOMIC DNA]</scope>
    <source>
        <strain evidence="5 6">DSM 14734</strain>
    </source>
</reference>
<sequence length="411" mass="44064">MKRFFAALVLSALTCGAGPSFAGPADIDSPEARAYFETGAREYEKGNYANAVRAFEQAYALTSRPGLLFSIAQAYRKQYGNDGKAQNLRLAADYYRRYLAADTTGKRRGDADAAIKDVEAILARLPPEVQSAPAPVEDLSTQISITTQVEDATISIDGGPPRPLEAIEVTPGKHKVLVQAPGYYPEEREVPAMQGRMTALDVPLREMPAFVSITGPTGASVTVDGLPKGALPLQAPLEIEAGVRTLNVSLNGFNTFTTELDLARGKAENVRANLDRTRQRITSFVLIGAGAACAAGGIGMAMYASGAGQDANDKYRKLVQASIDADERDDYLEQRAEYIDYRTYATVALNAAAGLGALAFLLYYFDEPRLGPPRKKDDKGPKRRETPGLQDIALVPALGPGAVGFSFGARF</sequence>
<dbReference type="Gene3D" id="1.25.40.10">
    <property type="entry name" value="Tetratricopeptide repeat domain"/>
    <property type="match status" value="1"/>
</dbReference>
<keyword evidence="2" id="KW-0812">Transmembrane</keyword>
<dbReference type="EMBL" id="WJIE01000012">
    <property type="protein sequence ID" value="MRG96588.1"/>
    <property type="molecule type" value="Genomic_DNA"/>
</dbReference>
<evidence type="ECO:0000259" key="4">
    <source>
        <dbReference type="Pfam" id="PF08308"/>
    </source>
</evidence>
<evidence type="ECO:0000256" key="2">
    <source>
        <dbReference type="SAM" id="Phobius"/>
    </source>
</evidence>
<dbReference type="InterPro" id="IPR011990">
    <property type="entry name" value="TPR-like_helical_dom_sf"/>
</dbReference>
<evidence type="ECO:0000313" key="6">
    <source>
        <dbReference type="Proteomes" id="UP000440224"/>
    </source>
</evidence>
<keyword evidence="2" id="KW-1133">Transmembrane helix</keyword>
<dbReference type="AlphaFoldDB" id="A0A6N7PWX8"/>
<feature type="transmembrane region" description="Helical" evidence="2">
    <location>
        <begin position="281"/>
        <end position="304"/>
    </location>
</feature>
<keyword evidence="3" id="KW-0732">Signal</keyword>
<organism evidence="5 6">
    <name type="scientific">Polyangium spumosum</name>
    <dbReference type="NCBI Taxonomy" id="889282"/>
    <lineage>
        <taxon>Bacteria</taxon>
        <taxon>Pseudomonadati</taxon>
        <taxon>Myxococcota</taxon>
        <taxon>Polyangia</taxon>
        <taxon>Polyangiales</taxon>
        <taxon>Polyangiaceae</taxon>
        <taxon>Polyangium</taxon>
    </lineage>
</organism>
<name>A0A6N7PWX8_9BACT</name>
<dbReference type="Pfam" id="PF08308">
    <property type="entry name" value="PEGA"/>
    <property type="match status" value="2"/>
</dbReference>
<feature type="repeat" description="TPR" evidence="1">
    <location>
        <begin position="32"/>
        <end position="65"/>
    </location>
</feature>
<gene>
    <name evidence="5" type="ORF">GF068_32380</name>
</gene>
<keyword evidence="2" id="KW-0472">Membrane</keyword>
<dbReference type="PROSITE" id="PS50005">
    <property type="entry name" value="TPR"/>
    <property type="match status" value="1"/>
</dbReference>
<evidence type="ECO:0000256" key="3">
    <source>
        <dbReference type="SAM" id="SignalP"/>
    </source>
</evidence>
<dbReference type="InterPro" id="IPR019734">
    <property type="entry name" value="TPR_rpt"/>
</dbReference>
<keyword evidence="6" id="KW-1185">Reference proteome</keyword>
<protein>
    <submittedName>
        <fullName evidence="5">PEGA domain-containing protein</fullName>
    </submittedName>
</protein>
<dbReference type="RefSeq" id="WP_153823392.1">
    <property type="nucleotide sequence ID" value="NZ_WJIE01000012.1"/>
</dbReference>
<dbReference type="OrthoDB" id="5504757at2"/>
<dbReference type="SUPFAM" id="SSF48452">
    <property type="entry name" value="TPR-like"/>
    <property type="match status" value="1"/>
</dbReference>
<keyword evidence="1" id="KW-0802">TPR repeat</keyword>
<feature type="domain" description="PEGA" evidence="4">
    <location>
        <begin position="214"/>
        <end position="277"/>
    </location>
</feature>
<comment type="caution">
    <text evidence="5">The sequence shown here is derived from an EMBL/GenBank/DDBJ whole genome shotgun (WGS) entry which is preliminary data.</text>
</comment>
<dbReference type="Proteomes" id="UP000440224">
    <property type="component" value="Unassembled WGS sequence"/>
</dbReference>
<feature type="transmembrane region" description="Helical" evidence="2">
    <location>
        <begin position="344"/>
        <end position="365"/>
    </location>
</feature>
<evidence type="ECO:0000256" key="1">
    <source>
        <dbReference type="PROSITE-ProRule" id="PRU00339"/>
    </source>
</evidence>
<feature type="chain" id="PRO_5026701077" evidence="3">
    <location>
        <begin position="23"/>
        <end position="411"/>
    </location>
</feature>
<evidence type="ECO:0000313" key="5">
    <source>
        <dbReference type="EMBL" id="MRG96588.1"/>
    </source>
</evidence>
<accession>A0A6N7PWX8</accession>
<dbReference type="InterPro" id="IPR013229">
    <property type="entry name" value="PEGA"/>
</dbReference>